<sequence>MYTQPNDVILLIVGIVLLAVTVFIQCASGKRTKRIKNLSNTKSNVTQSSISSSQSLEKISKLPKNKLEASVEKSSSFLSKEKESVNQKKSVSSQSDQKSFQSRKSDQSNEKEWEKGKNDDNTFAKIPEKSSLIVIPMITAEKSKNTEGAKLADGKSISNEETEGAMFKEKEQNTQENIGLMDEKEEQQLTLEPKNLRWNGEGGYQTVQLRNITEDRLAVKAKCSDNHLYRVNPVFGFIDPGQELKVDIIRRKAVPKVDKMIFVSVRANKDDIFPKPLFKRSKDSQKMAMLPLLITRVI</sequence>
<evidence type="ECO:0000256" key="3">
    <source>
        <dbReference type="SAM" id="Phobius"/>
    </source>
</evidence>
<gene>
    <name evidence="5" type="ORF">LOAG_01768</name>
</gene>
<dbReference type="InterPro" id="IPR000535">
    <property type="entry name" value="MSP_dom"/>
</dbReference>
<dbReference type="EMBL" id="JH712337">
    <property type="protein sequence ID" value="EFO26717.1"/>
    <property type="molecule type" value="Genomic_DNA"/>
</dbReference>
<keyword evidence="1" id="KW-0206">Cytoskeleton</keyword>
<feature type="region of interest" description="Disordered" evidence="2">
    <location>
        <begin position="78"/>
        <end position="124"/>
    </location>
</feature>
<dbReference type="Pfam" id="PF00635">
    <property type="entry name" value="Motile_Sperm"/>
    <property type="match status" value="1"/>
</dbReference>
<organism evidence="5">
    <name type="scientific">Loa loa</name>
    <name type="common">Eye worm</name>
    <name type="synonym">Filaria loa</name>
    <dbReference type="NCBI Taxonomy" id="7209"/>
    <lineage>
        <taxon>Eukaryota</taxon>
        <taxon>Metazoa</taxon>
        <taxon>Ecdysozoa</taxon>
        <taxon>Nematoda</taxon>
        <taxon>Chromadorea</taxon>
        <taxon>Rhabditida</taxon>
        <taxon>Spirurina</taxon>
        <taxon>Spiruromorpha</taxon>
        <taxon>Filarioidea</taxon>
        <taxon>Onchocercidae</taxon>
        <taxon>Loa</taxon>
    </lineage>
</organism>
<keyword evidence="3" id="KW-1133">Transmembrane helix</keyword>
<evidence type="ECO:0000256" key="1">
    <source>
        <dbReference type="RuleBase" id="RU003425"/>
    </source>
</evidence>
<dbReference type="OMA" id="RWNGEGG"/>
<accession>A0A1S0U8F8</accession>
<feature type="domain" description="MSP" evidence="4">
    <location>
        <begin position="188"/>
        <end position="295"/>
    </location>
</feature>
<dbReference type="PANTHER" id="PTHR22947:SF12">
    <property type="entry name" value="MAJOR SPERM PROTEIN"/>
    <property type="match status" value="1"/>
</dbReference>
<protein>
    <recommendedName>
        <fullName evidence="1">Major sperm protein</fullName>
    </recommendedName>
</protein>
<reference evidence="5" key="1">
    <citation type="submission" date="2012-04" db="EMBL/GenBank/DDBJ databases">
        <title>The Genome Sequence of Loa loa.</title>
        <authorList>
            <consortium name="The Broad Institute Genome Sequencing Platform"/>
            <consortium name="Broad Institute Genome Sequencing Center for Infectious Disease"/>
            <person name="Nutman T.B."/>
            <person name="Fink D.L."/>
            <person name="Russ C."/>
            <person name="Young S."/>
            <person name="Zeng Q."/>
            <person name="Gargeya S."/>
            <person name="Alvarado L."/>
            <person name="Berlin A."/>
            <person name="Chapman S.B."/>
            <person name="Chen Z."/>
            <person name="Freedman E."/>
            <person name="Gellesch M."/>
            <person name="Goldberg J."/>
            <person name="Griggs A."/>
            <person name="Gujja S."/>
            <person name="Heilman E.R."/>
            <person name="Heiman D."/>
            <person name="Howarth C."/>
            <person name="Mehta T."/>
            <person name="Neiman D."/>
            <person name="Pearson M."/>
            <person name="Roberts A."/>
            <person name="Saif S."/>
            <person name="Shea T."/>
            <person name="Shenoy N."/>
            <person name="Sisk P."/>
            <person name="Stolte C."/>
            <person name="Sykes S."/>
            <person name="White J."/>
            <person name="Yandava C."/>
            <person name="Haas B."/>
            <person name="Henn M.R."/>
            <person name="Nusbaum C."/>
            <person name="Birren B."/>
        </authorList>
    </citation>
    <scope>NUCLEOTIDE SEQUENCE [LARGE SCALE GENOMIC DNA]</scope>
</reference>
<feature type="transmembrane region" description="Helical" evidence="3">
    <location>
        <begin position="6"/>
        <end position="27"/>
    </location>
</feature>
<evidence type="ECO:0000256" key="2">
    <source>
        <dbReference type="SAM" id="MobiDB-lite"/>
    </source>
</evidence>
<dbReference type="SUPFAM" id="SSF49354">
    <property type="entry name" value="PapD-like"/>
    <property type="match status" value="1"/>
</dbReference>
<comment type="function">
    <text evidence="1">Central component in molecular interactions underlying sperm crawling. Forms an extensive filament system that extends from sperm villipoda, along the leading edge of the pseudopod.</text>
</comment>
<proteinExistence type="predicted"/>
<evidence type="ECO:0000313" key="5">
    <source>
        <dbReference type="EMBL" id="EFO26717.1"/>
    </source>
</evidence>
<dbReference type="RefSeq" id="XP_003137354.1">
    <property type="nucleotide sequence ID" value="XM_003137306.1"/>
</dbReference>
<keyword evidence="3" id="KW-0472">Membrane</keyword>
<keyword evidence="3" id="KW-0812">Transmembrane</keyword>
<dbReference type="Gene3D" id="2.60.40.10">
    <property type="entry name" value="Immunoglobulins"/>
    <property type="match status" value="1"/>
</dbReference>
<dbReference type="InterPro" id="IPR051774">
    <property type="entry name" value="Sperm-specific_class_P"/>
</dbReference>
<dbReference type="CTD" id="9939143"/>
<dbReference type="InterPro" id="IPR013783">
    <property type="entry name" value="Ig-like_fold"/>
</dbReference>
<keyword evidence="1" id="KW-0963">Cytoplasm</keyword>
<dbReference type="PANTHER" id="PTHR22947">
    <property type="entry name" value="MAJOR SPERM PROTEIN"/>
    <property type="match status" value="1"/>
</dbReference>
<dbReference type="InParanoid" id="A0A1S0U8F8"/>
<dbReference type="InterPro" id="IPR008962">
    <property type="entry name" value="PapD-like_sf"/>
</dbReference>
<dbReference type="GeneID" id="9939143"/>
<dbReference type="AlphaFoldDB" id="A0A1S0U8F8"/>
<dbReference type="KEGG" id="loa:LOAG_01768"/>
<name>A0A1S0U8F8_LOALO</name>
<dbReference type="OrthoDB" id="5866971at2759"/>
<dbReference type="PROSITE" id="PS50202">
    <property type="entry name" value="MSP"/>
    <property type="match status" value="1"/>
</dbReference>
<feature type="compositionally biased region" description="Basic and acidic residues" evidence="2">
    <location>
        <begin position="103"/>
        <end position="124"/>
    </location>
</feature>
<evidence type="ECO:0000259" key="4">
    <source>
        <dbReference type="PROSITE" id="PS50202"/>
    </source>
</evidence>
<feature type="compositionally biased region" description="Low complexity" evidence="2">
    <location>
        <begin position="87"/>
        <end position="102"/>
    </location>
</feature>